<proteinExistence type="inferred from homology"/>
<evidence type="ECO:0000256" key="2">
    <source>
        <dbReference type="ARBA" id="ARBA00005691"/>
    </source>
</evidence>
<dbReference type="InterPro" id="IPR002933">
    <property type="entry name" value="Peptidase_M20"/>
</dbReference>
<dbReference type="InterPro" id="IPR036264">
    <property type="entry name" value="Bact_exopeptidase_dim_dom"/>
</dbReference>
<dbReference type="GO" id="GO:0046872">
    <property type="term" value="F:metal ion binding"/>
    <property type="evidence" value="ECO:0007669"/>
    <property type="project" value="UniProtKB-KW"/>
</dbReference>
<evidence type="ECO:0000256" key="4">
    <source>
        <dbReference type="ARBA" id="ARBA00022571"/>
    </source>
</evidence>
<organism evidence="11 12">
    <name type="scientific">Paracoccus gahaiensis</name>
    <dbReference type="NCBI Taxonomy" id="1706839"/>
    <lineage>
        <taxon>Bacteria</taxon>
        <taxon>Pseudomonadati</taxon>
        <taxon>Pseudomonadota</taxon>
        <taxon>Alphaproteobacteria</taxon>
        <taxon>Rhodobacterales</taxon>
        <taxon>Paracoccaceae</taxon>
        <taxon>Paracoccus</taxon>
    </lineage>
</organism>
<accession>A0A4U0R3W8</accession>
<dbReference type="InterPro" id="IPR011650">
    <property type="entry name" value="Peptidase_M20_dimer"/>
</dbReference>
<dbReference type="OrthoDB" id="9809784at2"/>
<dbReference type="InterPro" id="IPR001261">
    <property type="entry name" value="ArgE/DapE_CS"/>
</dbReference>
<dbReference type="Gene3D" id="3.40.630.10">
    <property type="entry name" value="Zn peptidases"/>
    <property type="match status" value="1"/>
</dbReference>
<comment type="caution">
    <text evidence="11">The sequence shown here is derived from an EMBL/GenBank/DDBJ whole genome shotgun (WGS) entry which is preliminary data.</text>
</comment>
<dbReference type="PANTHER" id="PTHR43808">
    <property type="entry name" value="ACETYLORNITHINE DEACETYLASE"/>
    <property type="match status" value="1"/>
</dbReference>
<evidence type="ECO:0000256" key="8">
    <source>
        <dbReference type="ARBA" id="ARBA00022833"/>
    </source>
</evidence>
<keyword evidence="12" id="KW-1185">Reference proteome</keyword>
<evidence type="ECO:0000256" key="5">
    <source>
        <dbReference type="ARBA" id="ARBA00022605"/>
    </source>
</evidence>
<keyword evidence="6" id="KW-0479">Metal-binding</keyword>
<comment type="similarity">
    <text evidence="2">Belongs to the peptidase M20A family. ArgE subfamily.</text>
</comment>
<dbReference type="NCBIfam" id="TIGR01892">
    <property type="entry name" value="AcOrn-deacetyl"/>
    <property type="match status" value="1"/>
</dbReference>
<dbReference type="EC" id="3.5.1.16" evidence="11"/>
<dbReference type="Gene3D" id="3.30.70.360">
    <property type="match status" value="1"/>
</dbReference>
<dbReference type="PROSITE" id="PS00759">
    <property type="entry name" value="ARGE_DAPE_CPG2_2"/>
    <property type="match status" value="1"/>
</dbReference>
<dbReference type="NCBIfam" id="NF005710">
    <property type="entry name" value="PRK07522.1"/>
    <property type="match status" value="1"/>
</dbReference>
<dbReference type="EMBL" id="SUNI01000032">
    <property type="protein sequence ID" value="TJZ89499.1"/>
    <property type="molecule type" value="Genomic_DNA"/>
</dbReference>
<evidence type="ECO:0000256" key="9">
    <source>
        <dbReference type="ARBA" id="ARBA00023285"/>
    </source>
</evidence>
<dbReference type="PANTHER" id="PTHR43808:SF31">
    <property type="entry name" value="N-ACETYL-L-CITRULLINE DEACETYLASE"/>
    <property type="match status" value="1"/>
</dbReference>
<keyword evidence="3" id="KW-0963">Cytoplasm</keyword>
<dbReference type="GO" id="GO:0006526">
    <property type="term" value="P:L-arginine biosynthetic process"/>
    <property type="evidence" value="ECO:0007669"/>
    <property type="project" value="UniProtKB-KW"/>
</dbReference>
<evidence type="ECO:0000256" key="1">
    <source>
        <dbReference type="ARBA" id="ARBA00001947"/>
    </source>
</evidence>
<dbReference type="RefSeq" id="WP_136887568.1">
    <property type="nucleotide sequence ID" value="NZ_SUNI01000032.1"/>
</dbReference>
<name>A0A4U0R3W8_9RHOB</name>
<protein>
    <submittedName>
        <fullName evidence="11">Acetylornithine deacetylase</fullName>
        <ecNumber evidence="11">3.5.1.16</ecNumber>
    </submittedName>
</protein>
<comment type="cofactor">
    <cofactor evidence="1">
        <name>Zn(2+)</name>
        <dbReference type="ChEBI" id="CHEBI:29105"/>
    </cofactor>
</comment>
<evidence type="ECO:0000313" key="11">
    <source>
        <dbReference type="EMBL" id="TJZ89499.1"/>
    </source>
</evidence>
<dbReference type="SUPFAM" id="SSF55031">
    <property type="entry name" value="Bacterial exopeptidase dimerisation domain"/>
    <property type="match status" value="1"/>
</dbReference>
<gene>
    <name evidence="11" type="primary">argE</name>
    <name evidence="11" type="ORF">FA743_18585</name>
</gene>
<sequence length="388" mass="41657">MQTLSSQQILADLVAFDTTSHKSNLALIDHVRDYLAGYGVDSRLVIDATGQKANLWATIGPADQPGVILSGHTDTVPVDGQDWASDPYALTARDGRLYGRGSCDMKGFLACALAAVPDLVARDLARPVHLAFSYDEEVGCVGVIGLLDMLRAEDIRPALCIVGEPTSMQVVIGHKAKRSMRVTVRGRGCHSSLAPQGVNAVDYAARLVVRMQDIAARLASEGGRDLDYDITHSTAHTGIIRGGTALNIVPDLCTLDCEFRVLPQEDADALVQELRDYARQELEPMMQRIAPEAGIQIDLYAQFPGLETAPDAEIVTLTKRLTGSNGHSKVAFGTEGGRFAQVLGVPTVICGPGAIAQAHKPDEYIERSQLDACDGFLRQLADWAALAK</sequence>
<keyword evidence="9" id="KW-0170">Cobalt</keyword>
<dbReference type="GO" id="GO:0008777">
    <property type="term" value="F:acetylornithine deacetylase activity"/>
    <property type="evidence" value="ECO:0007669"/>
    <property type="project" value="UniProtKB-EC"/>
</dbReference>
<evidence type="ECO:0000256" key="6">
    <source>
        <dbReference type="ARBA" id="ARBA00022723"/>
    </source>
</evidence>
<evidence type="ECO:0000256" key="7">
    <source>
        <dbReference type="ARBA" id="ARBA00022801"/>
    </source>
</evidence>
<keyword evidence="7 11" id="KW-0378">Hydrolase</keyword>
<keyword evidence="5" id="KW-0028">Amino-acid biosynthesis</keyword>
<dbReference type="AlphaFoldDB" id="A0A4U0R3W8"/>
<dbReference type="Pfam" id="PF01546">
    <property type="entry name" value="Peptidase_M20"/>
    <property type="match status" value="1"/>
</dbReference>
<keyword evidence="8" id="KW-0862">Zinc</keyword>
<dbReference type="CDD" id="cd03894">
    <property type="entry name" value="M20_ArgE"/>
    <property type="match status" value="1"/>
</dbReference>
<dbReference type="SUPFAM" id="SSF53187">
    <property type="entry name" value="Zn-dependent exopeptidases"/>
    <property type="match status" value="1"/>
</dbReference>
<dbReference type="Pfam" id="PF07687">
    <property type="entry name" value="M20_dimer"/>
    <property type="match status" value="1"/>
</dbReference>
<reference evidence="11 12" key="1">
    <citation type="submission" date="2019-04" db="EMBL/GenBank/DDBJ databases">
        <authorList>
            <person name="Li J."/>
        </authorList>
    </citation>
    <scope>NUCLEOTIDE SEQUENCE [LARGE SCALE GENOMIC DNA]</scope>
    <source>
        <strain evidence="11 12">KCTC 42687</strain>
    </source>
</reference>
<evidence type="ECO:0000313" key="12">
    <source>
        <dbReference type="Proteomes" id="UP000309747"/>
    </source>
</evidence>
<evidence type="ECO:0000256" key="3">
    <source>
        <dbReference type="ARBA" id="ARBA00022490"/>
    </source>
</evidence>
<dbReference type="InterPro" id="IPR050072">
    <property type="entry name" value="Peptidase_M20A"/>
</dbReference>
<keyword evidence="4" id="KW-0055">Arginine biosynthesis</keyword>
<evidence type="ECO:0000259" key="10">
    <source>
        <dbReference type="Pfam" id="PF07687"/>
    </source>
</evidence>
<dbReference type="Proteomes" id="UP000309747">
    <property type="component" value="Unassembled WGS sequence"/>
</dbReference>
<feature type="domain" description="Peptidase M20 dimerisation" evidence="10">
    <location>
        <begin position="172"/>
        <end position="284"/>
    </location>
</feature>
<dbReference type="InterPro" id="IPR010169">
    <property type="entry name" value="AcOrn-deacetyl"/>
</dbReference>